<dbReference type="AlphaFoldDB" id="C0NFA6"/>
<organism evidence="1 2">
    <name type="scientific">Ajellomyces capsulatus (strain G186AR / H82 / ATCC MYA-2454 / RMSCC 2432)</name>
    <name type="common">Darling's disease fungus</name>
    <name type="synonym">Histoplasma capsulatum</name>
    <dbReference type="NCBI Taxonomy" id="447093"/>
    <lineage>
        <taxon>Eukaryota</taxon>
        <taxon>Fungi</taxon>
        <taxon>Dikarya</taxon>
        <taxon>Ascomycota</taxon>
        <taxon>Pezizomycotina</taxon>
        <taxon>Eurotiomycetes</taxon>
        <taxon>Eurotiomycetidae</taxon>
        <taxon>Onygenales</taxon>
        <taxon>Ajellomycetaceae</taxon>
        <taxon>Histoplasma</taxon>
    </lineage>
</organism>
<evidence type="ECO:0000313" key="1">
    <source>
        <dbReference type="EMBL" id="EEH09927.1"/>
    </source>
</evidence>
<gene>
    <name evidence="1" type="ORF">HCBG_01572</name>
</gene>
<reference evidence="1" key="1">
    <citation type="submission" date="2009-02" db="EMBL/GenBank/DDBJ databases">
        <title>The Genome Sequence of Ajellomyces capsulatus strain G186AR.</title>
        <authorList>
            <consortium name="The Broad Institute Genome Sequencing Platform"/>
            <person name="Champion M."/>
            <person name="Cuomo C."/>
            <person name="Ma L.-J."/>
            <person name="Henn M.R."/>
            <person name="Sil A."/>
            <person name="Goldman B."/>
            <person name="Young S.K."/>
            <person name="Kodira C.D."/>
            <person name="Zeng Q."/>
            <person name="Koehrsen M."/>
            <person name="Alvarado L."/>
            <person name="Berlin A."/>
            <person name="Borenstein D."/>
            <person name="Chen Z."/>
            <person name="Engels R."/>
            <person name="Freedman E."/>
            <person name="Gellesch M."/>
            <person name="Goldberg J."/>
            <person name="Griggs A."/>
            <person name="Gujja S."/>
            <person name="Heiman D."/>
            <person name="Hepburn T."/>
            <person name="Howarth C."/>
            <person name="Jen D."/>
            <person name="Larson L."/>
            <person name="Lewis B."/>
            <person name="Mehta T."/>
            <person name="Park D."/>
            <person name="Pearson M."/>
            <person name="Roberts A."/>
            <person name="Saif S."/>
            <person name="Shea T."/>
            <person name="Shenoy N."/>
            <person name="Sisk P."/>
            <person name="Stolte C."/>
            <person name="Sykes S."/>
            <person name="Walk T."/>
            <person name="White J."/>
            <person name="Yandava C."/>
            <person name="Klein B."/>
            <person name="McEwen J.G."/>
            <person name="Puccia R."/>
            <person name="Goldman G.H."/>
            <person name="Felipe M.S."/>
            <person name="Nino-Vega G."/>
            <person name="San-Blas G."/>
            <person name="Taylor J."/>
            <person name="Mendoza L."/>
            <person name="Galagan J."/>
            <person name="Nusbaum C."/>
            <person name="Birren B."/>
        </authorList>
    </citation>
    <scope>NUCLEOTIDE SEQUENCE</scope>
    <source>
        <strain evidence="1">G186AR</strain>
    </source>
</reference>
<dbReference type="Proteomes" id="UP000001631">
    <property type="component" value="Unassembled WGS sequence"/>
</dbReference>
<accession>C0NFA6</accession>
<dbReference type="GeneID" id="69034588"/>
<proteinExistence type="predicted"/>
<evidence type="ECO:0000313" key="2">
    <source>
        <dbReference type="Proteomes" id="UP000001631"/>
    </source>
</evidence>
<dbReference type="InParanoid" id="C0NFA6"/>
<protein>
    <submittedName>
        <fullName evidence="1">Uncharacterized protein</fullName>
    </submittedName>
</protein>
<dbReference type="VEuPathDB" id="FungiDB:I7I50_01086"/>
<keyword evidence="2" id="KW-1185">Reference proteome</keyword>
<sequence>MKFLKERRRVSASTSSILTLWMAKRKIFLSHSTFEFLRLRREYLQSKRGKIQMTIAAGHTAYSLLNWPKFLQPETTHACSTVVADWIGLGDSYPQYHHGAGGD</sequence>
<dbReference type="EMBL" id="GG663364">
    <property type="protein sequence ID" value="EEH09927.1"/>
    <property type="molecule type" value="Genomic_DNA"/>
</dbReference>
<name>C0NFA6_AJECG</name>
<dbReference type="HOGENOM" id="CLU_2262958_0_0_1"/>
<dbReference type="RefSeq" id="XP_045290407.1">
    <property type="nucleotide sequence ID" value="XM_045428621.1"/>
</dbReference>